<feature type="signal peptide" evidence="1">
    <location>
        <begin position="1"/>
        <end position="19"/>
    </location>
</feature>
<keyword evidence="1" id="KW-0732">Signal</keyword>
<evidence type="ECO:0000313" key="2">
    <source>
        <dbReference type="EMBL" id="CAD6503808.1"/>
    </source>
</evidence>
<reference evidence="2" key="1">
    <citation type="submission" date="2020-10" db="EMBL/GenBank/DDBJ databases">
        <authorList>
            <person name="Muller C M."/>
        </authorList>
    </citation>
    <scope>NUCLEOTIDE SEQUENCE</scope>
    <source>
        <strain evidence="2">THUN-12</strain>
    </source>
</reference>
<protein>
    <submittedName>
        <fullName evidence="2">BgTH12-05553</fullName>
    </submittedName>
</protein>
<evidence type="ECO:0000313" key="3">
    <source>
        <dbReference type="Proteomes" id="UP000683417"/>
    </source>
</evidence>
<feature type="chain" id="PRO_5040927881" evidence="1">
    <location>
        <begin position="20"/>
        <end position="148"/>
    </location>
</feature>
<proteinExistence type="predicted"/>
<gene>
    <name evidence="2" type="ORF">BGTH12_LOCUS5166</name>
</gene>
<accession>A0A9W4D3T4</accession>
<name>A0A9W4D3T4_BLUGR</name>
<organism evidence="2 3">
    <name type="scientific">Blumeria graminis f. sp. triticale</name>
    <dbReference type="NCBI Taxonomy" id="1689686"/>
    <lineage>
        <taxon>Eukaryota</taxon>
        <taxon>Fungi</taxon>
        <taxon>Dikarya</taxon>
        <taxon>Ascomycota</taxon>
        <taxon>Pezizomycotina</taxon>
        <taxon>Leotiomycetes</taxon>
        <taxon>Erysiphales</taxon>
        <taxon>Erysiphaceae</taxon>
        <taxon>Blumeria</taxon>
    </lineage>
</organism>
<sequence>MQRIHSFLIASLLFIFVSADNQRTFQCHTRINFGAELIQEKLTKMRNYYESTFHECRSEKFCMKNKLRKMMWHRSQFKGDLGRDIPADSMALWLPIKTTDELTEGRIWDKWNIYKLVALCTERSTCTLDHITERERDRKSLERKCFEI</sequence>
<dbReference type="AlphaFoldDB" id="A0A9W4D3T4"/>
<evidence type="ECO:0000256" key="1">
    <source>
        <dbReference type="SAM" id="SignalP"/>
    </source>
</evidence>
<comment type="caution">
    <text evidence="2">The sequence shown here is derived from an EMBL/GenBank/DDBJ whole genome shotgun (WGS) entry which is preliminary data.</text>
</comment>
<dbReference type="EMBL" id="CAJHIT010000008">
    <property type="protein sequence ID" value="CAD6503808.1"/>
    <property type="molecule type" value="Genomic_DNA"/>
</dbReference>
<dbReference type="Proteomes" id="UP000683417">
    <property type="component" value="Unassembled WGS sequence"/>
</dbReference>